<accession>C6VUU3</accession>
<evidence type="ECO:0000313" key="3">
    <source>
        <dbReference type="EMBL" id="ACT93080.1"/>
    </source>
</evidence>
<proteinExistence type="predicted"/>
<protein>
    <recommendedName>
        <fullName evidence="2">DUF5018 domain-containing protein</fullName>
    </recommendedName>
</protein>
<evidence type="ECO:0000259" key="2">
    <source>
        <dbReference type="Pfam" id="PF22243"/>
    </source>
</evidence>
<evidence type="ECO:0000256" key="1">
    <source>
        <dbReference type="SAM" id="SignalP"/>
    </source>
</evidence>
<dbReference type="Gene3D" id="2.60.40.4120">
    <property type="match status" value="1"/>
</dbReference>
<feature type="domain" description="DUF5018" evidence="2">
    <location>
        <begin position="39"/>
        <end position="162"/>
    </location>
</feature>
<gene>
    <name evidence="3" type="ordered locus">Dfer_1843</name>
</gene>
<keyword evidence="4" id="KW-1185">Reference proteome</keyword>
<sequence length="168" mass="17885">MKKLTYSISLGLLLASATLLTGCLDKGLDELPAFEEAKIINVFTEYRFADATAKNNDGSPKVNMVNLPVARTFKLRENTPGAATDSVLLEITVPQASGAFTAAVRDKVNVGDLVLYGNISTAADITPLSGAPLLGVPGDFSSPRQYQVTAADGKNTRVWTIKVNKIIK</sequence>
<feature type="chain" id="PRO_5002970718" description="DUF5018 domain-containing protein" evidence="1">
    <location>
        <begin position="22"/>
        <end position="168"/>
    </location>
</feature>
<dbReference type="HOGENOM" id="CLU_140211_0_0_10"/>
<dbReference type="KEGG" id="dfe:Dfer_1843"/>
<organism evidence="3 4">
    <name type="scientific">Dyadobacter fermentans (strain ATCC 700827 / DSM 18053 / CIP 107007 / KCTC 52180 / NS114)</name>
    <dbReference type="NCBI Taxonomy" id="471854"/>
    <lineage>
        <taxon>Bacteria</taxon>
        <taxon>Pseudomonadati</taxon>
        <taxon>Bacteroidota</taxon>
        <taxon>Cytophagia</taxon>
        <taxon>Cytophagales</taxon>
        <taxon>Spirosomataceae</taxon>
        <taxon>Dyadobacter</taxon>
    </lineage>
</organism>
<name>C6VUU3_DYAFD</name>
<dbReference type="STRING" id="471854.Dfer_1843"/>
<dbReference type="Pfam" id="PF22243">
    <property type="entry name" value="DUF5018-rel"/>
    <property type="match status" value="1"/>
</dbReference>
<reference evidence="3 4" key="1">
    <citation type="journal article" date="2009" name="Stand. Genomic Sci.">
        <title>Complete genome sequence of Dyadobacter fermentans type strain (NS114).</title>
        <authorList>
            <person name="Lang E."/>
            <person name="Lapidus A."/>
            <person name="Chertkov O."/>
            <person name="Brettin T."/>
            <person name="Detter J.C."/>
            <person name="Han C."/>
            <person name="Copeland A."/>
            <person name="Glavina Del Rio T."/>
            <person name="Nolan M."/>
            <person name="Chen F."/>
            <person name="Lucas S."/>
            <person name="Tice H."/>
            <person name="Cheng J.F."/>
            <person name="Land M."/>
            <person name="Hauser L."/>
            <person name="Chang Y.J."/>
            <person name="Jeffries C.D."/>
            <person name="Kopitz M."/>
            <person name="Bruce D."/>
            <person name="Goodwin L."/>
            <person name="Pitluck S."/>
            <person name="Ovchinnikova G."/>
            <person name="Pati A."/>
            <person name="Ivanova N."/>
            <person name="Mavrommatis K."/>
            <person name="Chen A."/>
            <person name="Palaniappan K."/>
            <person name="Chain P."/>
            <person name="Bristow J."/>
            <person name="Eisen J.A."/>
            <person name="Markowitz V."/>
            <person name="Hugenholtz P."/>
            <person name="Goker M."/>
            <person name="Rohde M."/>
            <person name="Kyrpides N.C."/>
            <person name="Klenk H.P."/>
        </authorList>
    </citation>
    <scope>NUCLEOTIDE SEQUENCE [LARGE SCALE GENOMIC DNA]</scope>
    <source>
        <strain evidence="4">ATCC 700827 / DSM 18053 / CIP 107007 / KCTC 52180 / NS114</strain>
    </source>
</reference>
<dbReference type="OrthoDB" id="760804at2"/>
<evidence type="ECO:0000313" key="4">
    <source>
        <dbReference type="Proteomes" id="UP000002011"/>
    </source>
</evidence>
<dbReference type="AlphaFoldDB" id="C6VUU3"/>
<dbReference type="PROSITE" id="PS51257">
    <property type="entry name" value="PROKAR_LIPOPROTEIN"/>
    <property type="match status" value="1"/>
</dbReference>
<keyword evidence="1" id="KW-0732">Signal</keyword>
<dbReference type="InterPro" id="IPR054460">
    <property type="entry name" value="DUF5018-rel"/>
</dbReference>
<dbReference type="RefSeq" id="WP_015811334.1">
    <property type="nucleotide sequence ID" value="NC_013037.1"/>
</dbReference>
<dbReference type="eggNOG" id="ENOG5032VZN">
    <property type="taxonomic scope" value="Bacteria"/>
</dbReference>
<dbReference type="Proteomes" id="UP000002011">
    <property type="component" value="Chromosome"/>
</dbReference>
<dbReference type="EMBL" id="CP001619">
    <property type="protein sequence ID" value="ACT93080.1"/>
    <property type="molecule type" value="Genomic_DNA"/>
</dbReference>
<feature type="signal peptide" evidence="1">
    <location>
        <begin position="1"/>
        <end position="21"/>
    </location>
</feature>